<reference evidence="3" key="2">
    <citation type="submission" date="2025-09" db="UniProtKB">
        <authorList>
            <consortium name="Ensembl"/>
        </authorList>
    </citation>
    <scope>IDENTIFICATION</scope>
</reference>
<dbReference type="PANTHER" id="PTHR23232">
    <property type="entry name" value="KRAB DOMAIN C2H2 ZINC FINGER"/>
    <property type="match status" value="1"/>
</dbReference>
<sequence length="127" mass="14393">GRASLFTKRTELCCPVTFEELAVGFTEEEWALLDPAHRALHKKVMEENYGNLASLGKDSSSFKHYGDFRCIYLYLLILSLCVISLQAGAYFRTGTRRTQRKGESAEVICKEILWGHFSPGNRGCSFF</sequence>
<dbReference type="GO" id="GO:0006355">
    <property type="term" value="P:regulation of DNA-templated transcription"/>
    <property type="evidence" value="ECO:0007669"/>
    <property type="project" value="InterPro"/>
</dbReference>
<dbReference type="InterPro" id="IPR001909">
    <property type="entry name" value="KRAB"/>
</dbReference>
<proteinExistence type="predicted"/>
<dbReference type="Proteomes" id="UP000694421">
    <property type="component" value="Unplaced"/>
</dbReference>
<dbReference type="AlphaFoldDB" id="A0A8D0BY52"/>
<evidence type="ECO:0000313" key="4">
    <source>
        <dbReference type="Proteomes" id="UP000694421"/>
    </source>
</evidence>
<evidence type="ECO:0000256" key="1">
    <source>
        <dbReference type="SAM" id="Phobius"/>
    </source>
</evidence>
<dbReference type="Ensembl" id="ENSSMRT00000016891.1">
    <property type="protein sequence ID" value="ENSSMRP00000014501.1"/>
    <property type="gene ID" value="ENSSMRG00000011295.1"/>
</dbReference>
<evidence type="ECO:0000313" key="3">
    <source>
        <dbReference type="Ensembl" id="ENSSMRP00000014501.1"/>
    </source>
</evidence>
<dbReference type="PROSITE" id="PS50805">
    <property type="entry name" value="KRAB"/>
    <property type="match status" value="1"/>
</dbReference>
<keyword evidence="1" id="KW-1133">Transmembrane helix</keyword>
<feature type="transmembrane region" description="Helical" evidence="1">
    <location>
        <begin position="71"/>
        <end position="91"/>
    </location>
</feature>
<protein>
    <recommendedName>
        <fullName evidence="2">KRAB domain-containing protein</fullName>
    </recommendedName>
</protein>
<reference evidence="3" key="1">
    <citation type="submission" date="2025-08" db="UniProtKB">
        <authorList>
            <consortium name="Ensembl"/>
        </authorList>
    </citation>
    <scope>IDENTIFICATION</scope>
</reference>
<name>A0A8D0BY52_SALMN</name>
<dbReference type="InterPro" id="IPR036051">
    <property type="entry name" value="KRAB_dom_sf"/>
</dbReference>
<dbReference type="GeneTree" id="ENSGT00960000189328"/>
<dbReference type="PANTHER" id="PTHR23232:SF142">
    <property type="entry name" value="GASTRULA ZINC FINGER PROTEIN XLCGF57.1-LIKE-RELATED"/>
    <property type="match status" value="1"/>
</dbReference>
<dbReference type="CDD" id="cd07765">
    <property type="entry name" value="KRAB_A-box"/>
    <property type="match status" value="1"/>
</dbReference>
<dbReference type="InterPro" id="IPR050169">
    <property type="entry name" value="Krueppel_C2H2_ZnF"/>
</dbReference>
<dbReference type="Gene3D" id="6.10.140.140">
    <property type="match status" value="1"/>
</dbReference>
<organism evidence="3 4">
    <name type="scientific">Salvator merianae</name>
    <name type="common">Argentine black and white tegu</name>
    <name type="synonym">Tupinambis merianae</name>
    <dbReference type="NCBI Taxonomy" id="96440"/>
    <lineage>
        <taxon>Eukaryota</taxon>
        <taxon>Metazoa</taxon>
        <taxon>Chordata</taxon>
        <taxon>Craniata</taxon>
        <taxon>Vertebrata</taxon>
        <taxon>Euteleostomi</taxon>
        <taxon>Lepidosauria</taxon>
        <taxon>Squamata</taxon>
        <taxon>Bifurcata</taxon>
        <taxon>Unidentata</taxon>
        <taxon>Episquamata</taxon>
        <taxon>Laterata</taxon>
        <taxon>Teiioidea</taxon>
        <taxon>Teiidae</taxon>
        <taxon>Salvator</taxon>
    </lineage>
</organism>
<accession>A0A8D0BY52</accession>
<evidence type="ECO:0000259" key="2">
    <source>
        <dbReference type="PROSITE" id="PS50805"/>
    </source>
</evidence>
<keyword evidence="4" id="KW-1185">Reference proteome</keyword>
<keyword evidence="1" id="KW-0812">Transmembrane</keyword>
<feature type="domain" description="KRAB" evidence="2">
    <location>
        <begin position="16"/>
        <end position="104"/>
    </location>
</feature>
<keyword evidence="1" id="KW-0472">Membrane</keyword>
<dbReference type="Pfam" id="PF01352">
    <property type="entry name" value="KRAB"/>
    <property type="match status" value="1"/>
</dbReference>
<dbReference type="SMART" id="SM00349">
    <property type="entry name" value="KRAB"/>
    <property type="match status" value="1"/>
</dbReference>
<dbReference type="SUPFAM" id="SSF109640">
    <property type="entry name" value="KRAB domain (Kruppel-associated box)"/>
    <property type="match status" value="1"/>
</dbReference>